<dbReference type="AlphaFoldDB" id="A0A2K8U8H0"/>
<keyword evidence="3" id="KW-1185">Reference proteome</keyword>
<dbReference type="OrthoDB" id="9813316at2"/>
<dbReference type="Proteomes" id="UP000232638">
    <property type="component" value="Chromosome"/>
</dbReference>
<keyword evidence="1" id="KW-0175">Coiled coil</keyword>
<proteinExistence type="predicted"/>
<protein>
    <recommendedName>
        <fullName evidence="4">Coiled coil domain-containing protein</fullName>
    </recommendedName>
</protein>
<accession>A0A2K8U8H0</accession>
<dbReference type="RefSeq" id="WP_100919647.1">
    <property type="nucleotide sequence ID" value="NZ_CP020370.1"/>
</dbReference>
<dbReference type="SUPFAM" id="SSF58113">
    <property type="entry name" value="Apolipoprotein A-I"/>
    <property type="match status" value="1"/>
</dbReference>
<evidence type="ECO:0000313" key="3">
    <source>
        <dbReference type="Proteomes" id="UP000232638"/>
    </source>
</evidence>
<evidence type="ECO:0000256" key="1">
    <source>
        <dbReference type="SAM" id="Coils"/>
    </source>
</evidence>
<evidence type="ECO:0008006" key="4">
    <source>
        <dbReference type="Google" id="ProtNLM"/>
    </source>
</evidence>
<name>A0A2K8U8H0_9GAMM</name>
<sequence length="99" mass="11649">MQTKEEYLAKLKVQLDEWQGDLEVLRGKAETATEDAKVKIHEQIAELRAKWDEGHARREEIKDAADDKWEEFKDEAEAKWEEFKVGAKDSFDKVKSYFS</sequence>
<gene>
    <name evidence="2" type="ORF">THSYN_13615</name>
</gene>
<reference evidence="2 3" key="1">
    <citation type="submission" date="2017-03" db="EMBL/GenBank/DDBJ databases">
        <title>Complete genome sequence of Candidatus 'Thiodictyon syntrophicum' sp. nov. strain Cad16T, a photolithoautotroph purple sulfur bacterium isolated from an alpine meromictic lake.</title>
        <authorList>
            <person name="Luedin S.M."/>
            <person name="Pothier J.F."/>
            <person name="Danza F."/>
            <person name="Storelli N."/>
            <person name="Wittwer M."/>
            <person name="Tonolla M."/>
        </authorList>
    </citation>
    <scope>NUCLEOTIDE SEQUENCE [LARGE SCALE GENOMIC DNA]</scope>
    <source>
        <strain evidence="2 3">Cad16T</strain>
    </source>
</reference>
<feature type="coiled-coil region" evidence="1">
    <location>
        <begin position="8"/>
        <end position="35"/>
    </location>
</feature>
<dbReference type="Gene3D" id="1.20.120.20">
    <property type="entry name" value="Apolipoprotein"/>
    <property type="match status" value="1"/>
</dbReference>
<organism evidence="2 3">
    <name type="scientific">Candidatus Thiodictyon syntrophicum</name>
    <dbReference type="NCBI Taxonomy" id="1166950"/>
    <lineage>
        <taxon>Bacteria</taxon>
        <taxon>Pseudomonadati</taxon>
        <taxon>Pseudomonadota</taxon>
        <taxon>Gammaproteobacteria</taxon>
        <taxon>Chromatiales</taxon>
        <taxon>Chromatiaceae</taxon>
        <taxon>Thiodictyon</taxon>
    </lineage>
</organism>
<dbReference type="EMBL" id="CP020370">
    <property type="protein sequence ID" value="AUB81892.1"/>
    <property type="molecule type" value="Genomic_DNA"/>
</dbReference>
<dbReference type="KEGG" id="tsy:THSYN_13615"/>
<evidence type="ECO:0000313" key="2">
    <source>
        <dbReference type="EMBL" id="AUB81892.1"/>
    </source>
</evidence>